<dbReference type="GO" id="GO:0034069">
    <property type="term" value="F:aminoglycoside N-acetyltransferase activity"/>
    <property type="evidence" value="ECO:0007669"/>
    <property type="project" value="TreeGrafter"/>
</dbReference>
<proteinExistence type="predicted"/>
<dbReference type="Pfam" id="PF13530">
    <property type="entry name" value="SCP2_2"/>
    <property type="match status" value="1"/>
</dbReference>
<name>A0A7C1H9J1_9BACT</name>
<dbReference type="InterPro" id="IPR016181">
    <property type="entry name" value="Acyl_CoA_acyltransferase"/>
</dbReference>
<dbReference type="InterPro" id="IPR051554">
    <property type="entry name" value="Acetyltransferase_Eis"/>
</dbReference>
<accession>A0A7C1H9J1</accession>
<reference evidence="2" key="1">
    <citation type="journal article" date="2020" name="mSystems">
        <title>Genome- and Community-Level Interaction Insights into Carbon Utilization and Element Cycling Functions of Hydrothermarchaeota in Hydrothermal Sediment.</title>
        <authorList>
            <person name="Zhou Z."/>
            <person name="Liu Y."/>
            <person name="Xu W."/>
            <person name="Pan J."/>
            <person name="Luo Z.H."/>
            <person name="Li M."/>
        </authorList>
    </citation>
    <scope>NUCLEOTIDE SEQUENCE [LARGE SCALE GENOMIC DNA]</scope>
    <source>
        <strain evidence="2">SpSt-1179</strain>
    </source>
</reference>
<gene>
    <name evidence="2" type="ORF">ENN47_07065</name>
</gene>
<dbReference type="Pfam" id="PF13527">
    <property type="entry name" value="Acetyltransf_9"/>
    <property type="match status" value="1"/>
</dbReference>
<dbReference type="Gene3D" id="3.30.1050.10">
    <property type="entry name" value="SCP2 sterol-binding domain"/>
    <property type="match status" value="1"/>
</dbReference>
<dbReference type="SUPFAM" id="SSF55718">
    <property type="entry name" value="SCP-like"/>
    <property type="match status" value="1"/>
</dbReference>
<dbReference type="Proteomes" id="UP000886198">
    <property type="component" value="Unassembled WGS sequence"/>
</dbReference>
<evidence type="ECO:0000313" key="2">
    <source>
        <dbReference type="EMBL" id="HDP77928.1"/>
    </source>
</evidence>
<dbReference type="PROSITE" id="PS51186">
    <property type="entry name" value="GNAT"/>
    <property type="match status" value="1"/>
</dbReference>
<dbReference type="SUPFAM" id="SSF55729">
    <property type="entry name" value="Acyl-CoA N-acyltransferases (Nat)"/>
    <property type="match status" value="1"/>
</dbReference>
<dbReference type="PANTHER" id="PTHR37817">
    <property type="entry name" value="N-ACETYLTRANSFERASE EIS"/>
    <property type="match status" value="1"/>
</dbReference>
<dbReference type="EMBL" id="DSBT01000189">
    <property type="protein sequence ID" value="HDP77928.1"/>
    <property type="molecule type" value="Genomic_DNA"/>
</dbReference>
<feature type="domain" description="N-acetyltransferase" evidence="1">
    <location>
        <begin position="1"/>
        <end position="147"/>
    </location>
</feature>
<dbReference type="CDD" id="cd04301">
    <property type="entry name" value="NAT_SF"/>
    <property type="match status" value="1"/>
</dbReference>
<organism evidence="2">
    <name type="scientific">Mesotoga infera</name>
    <dbReference type="NCBI Taxonomy" id="1236046"/>
    <lineage>
        <taxon>Bacteria</taxon>
        <taxon>Thermotogati</taxon>
        <taxon>Thermotogota</taxon>
        <taxon>Thermotogae</taxon>
        <taxon>Kosmotogales</taxon>
        <taxon>Kosmotogaceae</taxon>
        <taxon>Mesotoga</taxon>
    </lineage>
</organism>
<dbReference type="Pfam" id="PF17668">
    <property type="entry name" value="Acetyltransf_17"/>
    <property type="match status" value="1"/>
</dbReference>
<dbReference type="InterPro" id="IPR000182">
    <property type="entry name" value="GNAT_dom"/>
</dbReference>
<dbReference type="InterPro" id="IPR025559">
    <property type="entry name" value="Eis_dom"/>
</dbReference>
<dbReference type="Gene3D" id="3.40.630.30">
    <property type="match status" value="2"/>
</dbReference>
<sequence length="402" mass="46598">MEIRRIDSSYKDRIVEIFLMSFEYFEPEESEFFFSDPSLWEYVWGAFDEEKLVASYISYKYLARIRSKIFECRYVEAVATLPEYRNKGITKAILLKDIKEAVENGVTFIMLDPFKHDFYVRLGFGLGFESLELTFDYSLLSDELKDDSLKLVSGKLLNNEEMKTLIEEARKILWETSRYTEALEIDACSQEIFQKKELFGAVAIDDKNSPHGMMVYSKKERKMLIESFSFIDLAGFYALKRFILNHRDQIATFKMRTMPPDFPIELFFHSRWQAGKELKMIDASSRMVRILDPLPVISKLMDNSVRGSVVLKVRDELLSKNNCKILVGDGKAEITEATEDFQIAISDLVPLLTGRLSATRLWRLGRLLAGSWKNIPWGISEVPEKVRILESIFPEIITHNAV</sequence>
<dbReference type="GO" id="GO:0030649">
    <property type="term" value="P:aminoglycoside antibiotic catabolic process"/>
    <property type="evidence" value="ECO:0007669"/>
    <property type="project" value="TreeGrafter"/>
</dbReference>
<protein>
    <submittedName>
        <fullName evidence="2">GNAT family N-acetyltransferase</fullName>
    </submittedName>
</protein>
<dbReference type="PANTHER" id="PTHR37817:SF1">
    <property type="entry name" value="N-ACETYLTRANSFERASE EIS"/>
    <property type="match status" value="1"/>
</dbReference>
<comment type="caution">
    <text evidence="2">The sequence shown here is derived from an EMBL/GenBank/DDBJ whole genome shotgun (WGS) entry which is preliminary data.</text>
</comment>
<evidence type="ECO:0000259" key="1">
    <source>
        <dbReference type="PROSITE" id="PS51186"/>
    </source>
</evidence>
<dbReference type="InterPro" id="IPR041380">
    <property type="entry name" value="Acetyltransf_17"/>
</dbReference>
<dbReference type="AlphaFoldDB" id="A0A7C1H9J1"/>
<dbReference type="InterPro" id="IPR036527">
    <property type="entry name" value="SCP2_sterol-bd_dom_sf"/>
</dbReference>